<dbReference type="Pfam" id="PF00756">
    <property type="entry name" value="Esterase"/>
    <property type="match status" value="1"/>
</dbReference>
<reference evidence="2 3" key="1">
    <citation type="submission" date="2019-02" db="EMBL/GenBank/DDBJ databases">
        <title>Pedobacter sp. RP-1-13 sp. nov., isolated from Arctic soil.</title>
        <authorList>
            <person name="Dahal R.H."/>
        </authorList>
    </citation>
    <scope>NUCLEOTIDE SEQUENCE [LARGE SCALE GENOMIC DNA]</scope>
    <source>
        <strain evidence="2 3">RP-1-13</strain>
    </source>
</reference>
<sequence>MKRFSLFIVLLLAFVASVAQVKMKFELQNIPKSKDSIPEYFLAGSFNNWKPNDADFKFLKGADGNYVIEKQFPAGRYEYKITRGNWTKVESGAKGNTVGNRSVKLQNDTVVKVMVLNWADEFKKQLPNHTASVNVKLLDSVFPVSQLGTTRRVWIYLPPSYAQSKKKYPVIYMHDGQNLFDEFTGGYGEWGIDEILDKISAEGGKEFIVVGIDHGGSERLKEYNPYDSQYGKGKGKLYVDFLVNNLKPFIDKNYHTIKDANNTSIVGSSMGGLISMYALATYPKVFGKAGIFSPAFWLAKPIEEDLKNALPNLNNNKIYFVAGTLEGKAMIRDINAVYQILNPTGNNKNIILIEKADGEHKEWFWNREFTDFYKFISK</sequence>
<keyword evidence="3" id="KW-1185">Reference proteome</keyword>
<feature type="domain" description="Amylopullulanase X25" evidence="1">
    <location>
        <begin position="44"/>
        <end position="90"/>
    </location>
</feature>
<dbReference type="Gene3D" id="2.60.40.10">
    <property type="entry name" value="Immunoglobulins"/>
    <property type="match status" value="1"/>
</dbReference>
<evidence type="ECO:0000313" key="3">
    <source>
        <dbReference type="Proteomes" id="UP000292884"/>
    </source>
</evidence>
<dbReference type="SUPFAM" id="SSF81296">
    <property type="entry name" value="E set domains"/>
    <property type="match status" value="1"/>
</dbReference>
<dbReference type="RefSeq" id="WP_131553107.1">
    <property type="nucleotide sequence ID" value="NZ_SJSK01000002.1"/>
</dbReference>
<dbReference type="SUPFAM" id="SSF53474">
    <property type="entry name" value="alpha/beta-Hydrolases"/>
    <property type="match status" value="1"/>
</dbReference>
<keyword evidence="2" id="KW-0378">Hydrolase</keyword>
<dbReference type="InterPro" id="IPR014756">
    <property type="entry name" value="Ig_E-set"/>
</dbReference>
<dbReference type="OrthoDB" id="9803578at2"/>
<evidence type="ECO:0000259" key="1">
    <source>
        <dbReference type="Pfam" id="PF22058"/>
    </source>
</evidence>
<dbReference type="Proteomes" id="UP000292884">
    <property type="component" value="Unassembled WGS sequence"/>
</dbReference>
<accession>A0A4V2MIX8</accession>
<dbReference type="Gene3D" id="3.40.50.1820">
    <property type="entry name" value="alpha/beta hydrolase"/>
    <property type="match status" value="1"/>
</dbReference>
<dbReference type="PANTHER" id="PTHR48098">
    <property type="entry name" value="ENTEROCHELIN ESTERASE-RELATED"/>
    <property type="match status" value="1"/>
</dbReference>
<dbReference type="InterPro" id="IPR054409">
    <property type="entry name" value="X25_BaPul-like"/>
</dbReference>
<dbReference type="EMBL" id="SJSK01000002">
    <property type="protein sequence ID" value="TCC92166.1"/>
    <property type="molecule type" value="Genomic_DNA"/>
</dbReference>
<proteinExistence type="predicted"/>
<name>A0A4V2MIX8_9SPHI</name>
<dbReference type="GO" id="GO:0016787">
    <property type="term" value="F:hydrolase activity"/>
    <property type="evidence" value="ECO:0007669"/>
    <property type="project" value="UniProtKB-KW"/>
</dbReference>
<comment type="caution">
    <text evidence="2">The sequence shown here is derived from an EMBL/GenBank/DDBJ whole genome shotgun (WGS) entry which is preliminary data.</text>
</comment>
<protein>
    <submittedName>
        <fullName evidence="2">Alpha/beta hydrolase</fullName>
    </submittedName>
</protein>
<dbReference type="AlphaFoldDB" id="A0A4V2MIX8"/>
<dbReference type="PANTHER" id="PTHR48098:SF6">
    <property type="entry name" value="FERRI-BACILLIBACTIN ESTERASE BESA"/>
    <property type="match status" value="1"/>
</dbReference>
<dbReference type="InterPro" id="IPR050583">
    <property type="entry name" value="Mycobacterial_A85_antigen"/>
</dbReference>
<gene>
    <name evidence="2" type="ORF">EZ428_10585</name>
</gene>
<organism evidence="2 3">
    <name type="scientific">Pedobacter frigiditerrae</name>
    <dbReference type="NCBI Taxonomy" id="2530452"/>
    <lineage>
        <taxon>Bacteria</taxon>
        <taxon>Pseudomonadati</taxon>
        <taxon>Bacteroidota</taxon>
        <taxon>Sphingobacteriia</taxon>
        <taxon>Sphingobacteriales</taxon>
        <taxon>Sphingobacteriaceae</taxon>
        <taxon>Pedobacter</taxon>
    </lineage>
</organism>
<dbReference type="InterPro" id="IPR029058">
    <property type="entry name" value="AB_hydrolase_fold"/>
</dbReference>
<dbReference type="InterPro" id="IPR013783">
    <property type="entry name" value="Ig-like_fold"/>
</dbReference>
<dbReference type="InterPro" id="IPR000801">
    <property type="entry name" value="Esterase-like"/>
</dbReference>
<dbReference type="Pfam" id="PF22058">
    <property type="entry name" value="X25_BaPul_like"/>
    <property type="match status" value="1"/>
</dbReference>
<evidence type="ECO:0000313" key="2">
    <source>
        <dbReference type="EMBL" id="TCC92166.1"/>
    </source>
</evidence>